<organism evidence="2 3">
    <name type="scientific">Streptomyces carpaticus</name>
    <dbReference type="NCBI Taxonomy" id="285558"/>
    <lineage>
        <taxon>Bacteria</taxon>
        <taxon>Bacillati</taxon>
        <taxon>Actinomycetota</taxon>
        <taxon>Actinomycetes</taxon>
        <taxon>Kitasatosporales</taxon>
        <taxon>Streptomycetaceae</taxon>
        <taxon>Streptomyces</taxon>
    </lineage>
</organism>
<feature type="chain" id="PRO_5046122617" evidence="1">
    <location>
        <begin position="36"/>
        <end position="412"/>
    </location>
</feature>
<evidence type="ECO:0000313" key="3">
    <source>
        <dbReference type="Proteomes" id="UP001577267"/>
    </source>
</evidence>
<dbReference type="EMBL" id="JBHGBT010000004">
    <property type="protein sequence ID" value="MFB4194059.1"/>
    <property type="molecule type" value="Genomic_DNA"/>
</dbReference>
<accession>A0ABV4ZJE2</accession>
<protein>
    <submittedName>
        <fullName evidence="2">Uncharacterized protein</fullName>
    </submittedName>
</protein>
<sequence>MSTTVKRGWRRRAALTAAIATVAAATTMGAASASAASGQGGAPGTEQEIVAALTGLLPEGTEITDAYGQGYLDSDYPFASVEAGDSTGGTTTIDVSVSRSAGDWTEWAGCPDNGDGAGEDGFVADCTETELSDGRLLTVNTWEHETDGSGEGEDGEPFHAIGWDVWLEGPGSAEFESETGRSVYMSQYKELTGSAGADAYVPVLDEQQLTEAVQAPVWQELLAALDAEYGEPVEEDWEEDSAQIPAAELRDAFRSLAPEGIEVTDVENGADEVNFAELLTDDGKGAGLLSISAWGPWDASGEDGFGGFGDVEGFEGFEGFDDEESGVECVDSVLEDGAELSVCSAAPTDEDPVGMWWAAVYYPDGSGIDITQTNVADWDSAPVRSDAPLTADQLAGIATDGVWADLIAQYTV</sequence>
<reference evidence="2 3" key="1">
    <citation type="submission" date="2024-09" db="EMBL/GenBank/DDBJ databases">
        <title>Draft genome sequence of multifaceted antimicrobials producing Streptomyces sp. strain FH1.</title>
        <authorList>
            <person name="Hassan F."/>
            <person name="Ali H."/>
            <person name="Hassan N."/>
            <person name="Nawaz A."/>
        </authorList>
    </citation>
    <scope>NUCLEOTIDE SEQUENCE [LARGE SCALE GENOMIC DNA]</scope>
    <source>
        <strain evidence="2 3">FH1</strain>
    </source>
</reference>
<dbReference type="RefSeq" id="WP_375062083.1">
    <property type="nucleotide sequence ID" value="NZ_JBHGBT010000004.1"/>
</dbReference>
<keyword evidence="3" id="KW-1185">Reference proteome</keyword>
<evidence type="ECO:0000313" key="2">
    <source>
        <dbReference type="EMBL" id="MFB4194059.1"/>
    </source>
</evidence>
<dbReference type="Proteomes" id="UP001577267">
    <property type="component" value="Unassembled WGS sequence"/>
</dbReference>
<name>A0ABV4ZJE2_9ACTN</name>
<comment type="caution">
    <text evidence="2">The sequence shown here is derived from an EMBL/GenBank/DDBJ whole genome shotgun (WGS) entry which is preliminary data.</text>
</comment>
<keyword evidence="1" id="KW-0732">Signal</keyword>
<dbReference type="PROSITE" id="PS51318">
    <property type="entry name" value="TAT"/>
    <property type="match status" value="1"/>
</dbReference>
<proteinExistence type="predicted"/>
<feature type="signal peptide" evidence="1">
    <location>
        <begin position="1"/>
        <end position="35"/>
    </location>
</feature>
<dbReference type="InterPro" id="IPR006311">
    <property type="entry name" value="TAT_signal"/>
</dbReference>
<gene>
    <name evidence="2" type="ORF">ACE11A_06790</name>
</gene>
<evidence type="ECO:0000256" key="1">
    <source>
        <dbReference type="SAM" id="SignalP"/>
    </source>
</evidence>